<evidence type="ECO:0000313" key="1">
    <source>
        <dbReference type="EMBL" id="NBI08072.1"/>
    </source>
</evidence>
<dbReference type="EMBL" id="QXXA01000019">
    <property type="protein sequence ID" value="NBI08072.1"/>
    <property type="molecule type" value="Genomic_DNA"/>
</dbReference>
<dbReference type="AlphaFoldDB" id="A0A845R3Q9"/>
<sequence length="464" mass="53044">MFERTKSLISKVVSKIFPNKNLENNIDVDIDISDEMTKAIELWTQMYEDNPPWLEEEDLQSLNISSSIASELARLVTIEMKSEVTGKKEGESKIKSQRASYLNDQYQKVIDKIRVNTEYAAAKGGIIFKPFVDGKDIAVDYIQQGEFYPVKFSSSGDLIAAIFPDTTIEKNKKYTRLEYHHLLNDGIYYISNKCYNEAGKEIEITEVEAWKDIIPEVNLKNVEKPLFAYFKMPLANSIDSKSNLGVSVYSKAVNIMKEIDKQYTKILWEYEGTELAIDANIDMINNGELPKGKKRIFRSLDTEDENFYKLFNPDIRDEPLFNGLNKLLKRVEFNCGLAYGTLSDIELIEKTAEEIKASKQRSYSTVVDIQKALRVSLEQLLYAMNYLADNDKLGGKGEYEVSFEFDDSIIIDSKSEQAIMLQEVAAGLIKPEKYLMERYGVTEDQAKDMLPNMNNNKVPDDGIE</sequence>
<reference evidence="1 2" key="1">
    <citation type="submission" date="2018-08" db="EMBL/GenBank/DDBJ databases">
        <title>Murine metabolic-syndrome-specific gut microbial biobank.</title>
        <authorList>
            <person name="Liu C."/>
        </authorList>
    </citation>
    <scope>NUCLEOTIDE SEQUENCE [LARGE SCALE GENOMIC DNA]</scope>
    <source>
        <strain evidence="1 2">583</strain>
    </source>
</reference>
<dbReference type="Pfam" id="PF05133">
    <property type="entry name" value="SPP1_portal"/>
    <property type="match status" value="1"/>
</dbReference>
<organism evidence="1 2">
    <name type="scientific">Senegalia massiliensis</name>
    <dbReference type="NCBI Taxonomy" id="1720316"/>
    <lineage>
        <taxon>Bacteria</taxon>
        <taxon>Bacillati</taxon>
        <taxon>Bacillota</taxon>
        <taxon>Clostridia</taxon>
        <taxon>Eubacteriales</taxon>
        <taxon>Clostridiaceae</taxon>
        <taxon>Senegalia</taxon>
    </lineage>
</organism>
<accession>A0A845R3Q9</accession>
<dbReference type="Proteomes" id="UP000467132">
    <property type="component" value="Unassembled WGS sequence"/>
</dbReference>
<gene>
    <name evidence="1" type="ORF">D3Z33_14525</name>
</gene>
<dbReference type="InterPro" id="IPR021145">
    <property type="entry name" value="Portal_protein_SPP1_Gp6-like"/>
</dbReference>
<evidence type="ECO:0000313" key="2">
    <source>
        <dbReference type="Proteomes" id="UP000467132"/>
    </source>
</evidence>
<name>A0A845R3Q9_9CLOT</name>
<dbReference type="OrthoDB" id="1641671at2"/>
<proteinExistence type="predicted"/>
<keyword evidence="2" id="KW-1185">Reference proteome</keyword>
<comment type="caution">
    <text evidence="1">The sequence shown here is derived from an EMBL/GenBank/DDBJ whole genome shotgun (WGS) entry which is preliminary data.</text>
</comment>
<protein>
    <submittedName>
        <fullName evidence="1">Phage capsid protein</fullName>
    </submittedName>
</protein>